<organism evidence="1 2">
    <name type="scientific">Reticulomyxa filosa</name>
    <dbReference type="NCBI Taxonomy" id="46433"/>
    <lineage>
        <taxon>Eukaryota</taxon>
        <taxon>Sar</taxon>
        <taxon>Rhizaria</taxon>
        <taxon>Retaria</taxon>
        <taxon>Foraminifera</taxon>
        <taxon>Monothalamids</taxon>
        <taxon>Reticulomyxidae</taxon>
        <taxon>Reticulomyxa</taxon>
    </lineage>
</organism>
<dbReference type="Proteomes" id="UP000023152">
    <property type="component" value="Unassembled WGS sequence"/>
</dbReference>
<evidence type="ECO:0000313" key="2">
    <source>
        <dbReference type="Proteomes" id="UP000023152"/>
    </source>
</evidence>
<gene>
    <name evidence="1" type="ORF">RFI_19688</name>
</gene>
<accession>X6MVZ3</accession>
<dbReference type="SUPFAM" id="SSF52047">
    <property type="entry name" value="RNI-like"/>
    <property type="match status" value="1"/>
</dbReference>
<name>X6MVZ3_RETFI</name>
<keyword evidence="2" id="KW-1185">Reference proteome</keyword>
<evidence type="ECO:0000313" key="1">
    <source>
        <dbReference type="EMBL" id="ETO17632.1"/>
    </source>
</evidence>
<dbReference type="AlphaFoldDB" id="X6MVZ3"/>
<comment type="caution">
    <text evidence="1">The sequence shown here is derived from an EMBL/GenBank/DDBJ whole genome shotgun (WGS) entry which is preliminary data.</text>
</comment>
<feature type="non-terminal residue" evidence="1">
    <location>
        <position position="244"/>
    </location>
</feature>
<reference evidence="1 2" key="1">
    <citation type="journal article" date="2013" name="Curr. Biol.">
        <title>The Genome of the Foraminiferan Reticulomyxa filosa.</title>
        <authorList>
            <person name="Glockner G."/>
            <person name="Hulsmann N."/>
            <person name="Schleicher M."/>
            <person name="Noegel A.A."/>
            <person name="Eichinger L."/>
            <person name="Gallinger C."/>
            <person name="Pawlowski J."/>
            <person name="Sierra R."/>
            <person name="Euteneuer U."/>
            <person name="Pillet L."/>
            <person name="Moustafa A."/>
            <person name="Platzer M."/>
            <person name="Groth M."/>
            <person name="Szafranski K."/>
            <person name="Schliwa M."/>
        </authorList>
    </citation>
    <scope>NUCLEOTIDE SEQUENCE [LARGE SCALE GENOMIC DNA]</scope>
</reference>
<dbReference type="EMBL" id="ASPP01016258">
    <property type="protein sequence ID" value="ETO17632.1"/>
    <property type="molecule type" value="Genomic_DNA"/>
</dbReference>
<protein>
    <submittedName>
        <fullName evidence="1">Uncharacterized protein</fullName>
    </submittedName>
</protein>
<proteinExistence type="predicted"/>
<sequence length="244" mass="28763">MIHCVGEYLHGYEHLVVSAVNKQWFQWFEKHKTKTIKRCVLEWKGRIQTPNYADDIMSMFCMHENLFYQLSKHEQLYFLYSFIHYPDVVQHSHLSPEVELITDIETLSICKNATPDKSKKKELVRLIANCLRYSSMSHPIDWLFVEDNHLNDLEFYYILDYGLRCRLQTSSLQMISFAYNNNITDKFIPLLFEIIPIQCPRLEWLRLAISFKTSSLIIIAPPNCTSSILTKTKRFLPKASPCCP</sequence>